<name>A0A3M8B7A9_9BACL</name>
<feature type="domain" description="Transposase InsH N-terminal" evidence="1">
    <location>
        <begin position="21"/>
        <end position="71"/>
    </location>
</feature>
<dbReference type="InterPro" id="IPR008490">
    <property type="entry name" value="Transposase_InsH_N"/>
</dbReference>
<reference evidence="2 5" key="2">
    <citation type="submission" date="2019-06" db="EMBL/GenBank/DDBJ databases">
        <title>Whole genome shotgun sequence of Brevibacillus agri NBRC 15538.</title>
        <authorList>
            <person name="Hosoyama A."/>
            <person name="Uohara A."/>
            <person name="Ohji S."/>
            <person name="Ichikawa N."/>
        </authorList>
    </citation>
    <scope>NUCLEOTIDE SEQUENCE [LARGE SCALE GENOMIC DNA]</scope>
    <source>
        <strain evidence="2 5">NBRC 15538</strain>
    </source>
</reference>
<evidence type="ECO:0000313" key="4">
    <source>
        <dbReference type="Proteomes" id="UP000276178"/>
    </source>
</evidence>
<gene>
    <name evidence="2" type="ORF">BAG01nite_23070</name>
    <name evidence="3" type="ORF">EB820_04560</name>
</gene>
<dbReference type="PANTHER" id="PTHR33408">
    <property type="entry name" value="TRANSPOSASE"/>
    <property type="match status" value="1"/>
</dbReference>
<reference evidence="3 4" key="1">
    <citation type="submission" date="2018-10" db="EMBL/GenBank/DDBJ databases">
        <title>Phylogenomics of Brevibacillus.</title>
        <authorList>
            <person name="Dunlap C."/>
        </authorList>
    </citation>
    <scope>NUCLEOTIDE SEQUENCE [LARGE SCALE GENOMIC DNA]</scope>
    <source>
        <strain evidence="3 4">NRRL NRS 1219</strain>
    </source>
</reference>
<dbReference type="GeneID" id="82809777"/>
<dbReference type="EMBL" id="RHHN01000013">
    <property type="protein sequence ID" value="RNB59318.1"/>
    <property type="molecule type" value="Genomic_DNA"/>
</dbReference>
<sequence>MNGKKSYNNKQIEMFLDLELYIPAHHVARVIEAIPGKLLLAHYAHYTRGGRSSYHPKMMLKVILYEYLKKLPRCWRRS</sequence>
<dbReference type="RefSeq" id="WP_122952585.1">
    <property type="nucleotide sequence ID" value="NZ_CP026363.1"/>
</dbReference>
<dbReference type="EMBL" id="BJOD01000021">
    <property type="protein sequence ID" value="GED26205.1"/>
    <property type="molecule type" value="Genomic_DNA"/>
</dbReference>
<dbReference type="AlphaFoldDB" id="A0A3M8B7A9"/>
<organism evidence="3 4">
    <name type="scientific">Brevibacillus agri</name>
    <dbReference type="NCBI Taxonomy" id="51101"/>
    <lineage>
        <taxon>Bacteria</taxon>
        <taxon>Bacillati</taxon>
        <taxon>Bacillota</taxon>
        <taxon>Bacilli</taxon>
        <taxon>Bacillales</taxon>
        <taxon>Paenibacillaceae</taxon>
        <taxon>Brevibacillus</taxon>
    </lineage>
</organism>
<comment type="caution">
    <text evidence="3">The sequence shown here is derived from an EMBL/GenBank/DDBJ whole genome shotgun (WGS) entry which is preliminary data.</text>
</comment>
<evidence type="ECO:0000313" key="5">
    <source>
        <dbReference type="Proteomes" id="UP000317180"/>
    </source>
</evidence>
<evidence type="ECO:0000259" key="1">
    <source>
        <dbReference type="Pfam" id="PF05598"/>
    </source>
</evidence>
<protein>
    <submittedName>
        <fullName evidence="3">Transposase</fullName>
    </submittedName>
</protein>
<evidence type="ECO:0000313" key="2">
    <source>
        <dbReference type="EMBL" id="GED26205.1"/>
    </source>
</evidence>
<dbReference type="Proteomes" id="UP000317180">
    <property type="component" value="Unassembled WGS sequence"/>
</dbReference>
<evidence type="ECO:0000313" key="3">
    <source>
        <dbReference type="EMBL" id="RNB59318.1"/>
    </source>
</evidence>
<dbReference type="OrthoDB" id="2236403at2"/>
<accession>A0A3M8B7A9</accession>
<dbReference type="Proteomes" id="UP000276178">
    <property type="component" value="Unassembled WGS sequence"/>
</dbReference>
<keyword evidence="5" id="KW-1185">Reference proteome</keyword>
<proteinExistence type="predicted"/>
<dbReference type="Pfam" id="PF05598">
    <property type="entry name" value="DUF772"/>
    <property type="match status" value="1"/>
</dbReference>